<evidence type="ECO:0000313" key="1">
    <source>
        <dbReference type="EMBL" id="KAJ7989628.1"/>
    </source>
</evidence>
<gene>
    <name evidence="1" type="ORF">DPEC_G00306500</name>
</gene>
<keyword evidence="2" id="KW-1185">Reference proteome</keyword>
<comment type="caution">
    <text evidence="1">The sequence shown here is derived from an EMBL/GenBank/DDBJ whole genome shotgun (WGS) entry which is preliminary data.</text>
</comment>
<proteinExistence type="predicted"/>
<sequence>MGVEIRGAFSFHAQAMETSCSTGTTIQIRFLPPGVDGDRASFSESQFAQLFPIIPLASLVPSFRSSTLSRNKALIDSERRVEGESGARVSPVIIPYWL</sequence>
<dbReference type="Proteomes" id="UP001157502">
    <property type="component" value="Chromosome 29"/>
</dbReference>
<accession>A0ACC2FE91</accession>
<dbReference type="EMBL" id="CM055756">
    <property type="protein sequence ID" value="KAJ7989628.1"/>
    <property type="molecule type" value="Genomic_DNA"/>
</dbReference>
<protein>
    <submittedName>
        <fullName evidence="1">Uncharacterized protein</fullName>
    </submittedName>
</protein>
<reference evidence="1" key="1">
    <citation type="submission" date="2021-05" db="EMBL/GenBank/DDBJ databases">
        <authorList>
            <person name="Pan Q."/>
            <person name="Jouanno E."/>
            <person name="Zahm M."/>
            <person name="Klopp C."/>
            <person name="Cabau C."/>
            <person name="Louis A."/>
            <person name="Berthelot C."/>
            <person name="Parey E."/>
            <person name="Roest Crollius H."/>
            <person name="Montfort J."/>
            <person name="Robinson-Rechavi M."/>
            <person name="Bouchez O."/>
            <person name="Lampietro C."/>
            <person name="Lopez Roques C."/>
            <person name="Donnadieu C."/>
            <person name="Postlethwait J."/>
            <person name="Bobe J."/>
            <person name="Dillon D."/>
            <person name="Chandos A."/>
            <person name="von Hippel F."/>
            <person name="Guiguen Y."/>
        </authorList>
    </citation>
    <scope>NUCLEOTIDE SEQUENCE</scope>
    <source>
        <strain evidence="1">YG-Jan2019</strain>
    </source>
</reference>
<evidence type="ECO:0000313" key="2">
    <source>
        <dbReference type="Proteomes" id="UP001157502"/>
    </source>
</evidence>
<name>A0ACC2FE91_DALPE</name>
<organism evidence="1 2">
    <name type="scientific">Dallia pectoralis</name>
    <name type="common">Alaska blackfish</name>
    <dbReference type="NCBI Taxonomy" id="75939"/>
    <lineage>
        <taxon>Eukaryota</taxon>
        <taxon>Metazoa</taxon>
        <taxon>Chordata</taxon>
        <taxon>Craniata</taxon>
        <taxon>Vertebrata</taxon>
        <taxon>Euteleostomi</taxon>
        <taxon>Actinopterygii</taxon>
        <taxon>Neopterygii</taxon>
        <taxon>Teleostei</taxon>
        <taxon>Protacanthopterygii</taxon>
        <taxon>Esociformes</taxon>
        <taxon>Umbridae</taxon>
        <taxon>Dallia</taxon>
    </lineage>
</organism>